<feature type="signal peptide" evidence="1">
    <location>
        <begin position="1"/>
        <end position="20"/>
    </location>
</feature>
<comment type="caution">
    <text evidence="3">The sequence shown here is derived from an EMBL/GenBank/DDBJ whole genome shotgun (WGS) entry which is preliminary data.</text>
</comment>
<evidence type="ECO:0000313" key="3">
    <source>
        <dbReference type="EMBL" id="OEH75283.1"/>
    </source>
</evidence>
<dbReference type="InterPro" id="IPR036465">
    <property type="entry name" value="vWFA_dom_sf"/>
</dbReference>
<protein>
    <submittedName>
        <fullName evidence="3">von willebrand factor type a domain-containing protein</fullName>
    </submittedName>
</protein>
<organism evidence="3 4">
    <name type="scientific">Cyclospora cayetanensis</name>
    <dbReference type="NCBI Taxonomy" id="88456"/>
    <lineage>
        <taxon>Eukaryota</taxon>
        <taxon>Sar</taxon>
        <taxon>Alveolata</taxon>
        <taxon>Apicomplexa</taxon>
        <taxon>Conoidasida</taxon>
        <taxon>Coccidia</taxon>
        <taxon>Eucoccidiorida</taxon>
        <taxon>Eimeriorina</taxon>
        <taxon>Eimeriidae</taxon>
        <taxon>Cyclospora</taxon>
    </lineage>
</organism>
<evidence type="ECO:0000256" key="1">
    <source>
        <dbReference type="SAM" id="SignalP"/>
    </source>
</evidence>
<evidence type="ECO:0000313" key="4">
    <source>
        <dbReference type="Proteomes" id="UP000095192"/>
    </source>
</evidence>
<feature type="chain" id="PRO_5008913953" evidence="1">
    <location>
        <begin position="21"/>
        <end position="338"/>
    </location>
</feature>
<dbReference type="PANTHER" id="PTHR24020">
    <property type="entry name" value="COLLAGEN ALPHA"/>
    <property type="match status" value="1"/>
</dbReference>
<evidence type="ECO:0000259" key="2">
    <source>
        <dbReference type="PROSITE" id="PS50234"/>
    </source>
</evidence>
<reference evidence="3 4" key="1">
    <citation type="journal article" date="2016" name="BMC Genomics">
        <title>Comparative genomics reveals Cyclospora cayetanensis possesses coccidia-like metabolism and invasion components but unique surface antigens.</title>
        <authorList>
            <person name="Liu S."/>
            <person name="Wang L."/>
            <person name="Zheng H."/>
            <person name="Xu Z."/>
            <person name="Roellig D.M."/>
            <person name="Li N."/>
            <person name="Frace M.A."/>
            <person name="Tang K."/>
            <person name="Arrowood M.J."/>
            <person name="Moss D.M."/>
            <person name="Zhang L."/>
            <person name="Feng Y."/>
            <person name="Xiao L."/>
        </authorList>
    </citation>
    <scope>NUCLEOTIDE SEQUENCE [LARGE SCALE GENOMIC DNA]</scope>
    <source>
        <strain evidence="3 4">CHN_HEN01</strain>
    </source>
</reference>
<name>A0A1D3CVR3_9EIME</name>
<dbReference type="AlphaFoldDB" id="A0A1D3CVR3"/>
<dbReference type="SUPFAM" id="SSF53300">
    <property type="entry name" value="vWA-like"/>
    <property type="match status" value="1"/>
</dbReference>
<dbReference type="Proteomes" id="UP000095192">
    <property type="component" value="Unassembled WGS sequence"/>
</dbReference>
<dbReference type="InParanoid" id="A0A1D3CVR3"/>
<keyword evidence="4" id="KW-1185">Reference proteome</keyword>
<dbReference type="InterPro" id="IPR002035">
    <property type="entry name" value="VWF_A"/>
</dbReference>
<proteinExistence type="predicted"/>
<dbReference type="Gene3D" id="3.40.50.410">
    <property type="entry name" value="von Willebrand factor, type A domain"/>
    <property type="match status" value="1"/>
</dbReference>
<gene>
    <name evidence="3" type="ORF">cyc_01949</name>
</gene>
<dbReference type="SMART" id="SM00327">
    <property type="entry name" value="VWA"/>
    <property type="match status" value="1"/>
</dbReference>
<keyword evidence="1" id="KW-0732">Signal</keyword>
<dbReference type="InterPro" id="IPR050525">
    <property type="entry name" value="ECM_Assembly_Org"/>
</dbReference>
<sequence length="338" mass="35735">MRAVIVFGIQSLLAVRLAAAHKTNQRSGISIAATADVTTACRSRVLDTVSVQDSSGSLFLEEWNQILKSTTELIDAMNVGKDASHFAPVTFGTWAEAHWFLDDPKAQDADLAKEEVLKLPFLSEATNIAQGLTVAYNIFARVEKTDPERFSSEDVSRLVLVITDGCSSNFDTKYASKEEHLEAALSDFGSLNKVVIMVVGIGTQLCIDELRHIAGCQPAASQTACPNAKFTDIHHIVDKISELLQAYCTNTGGFGGEGGTGEGGEEEKEEGSSKAGLIAGGVIGGLVIVGGIAGRAYASSLFGSGGGAEAGYSSDNQGRDAMLEERETALETQTSMFL</sequence>
<accession>A0A1D3CVR3</accession>
<dbReference type="PANTHER" id="PTHR24020:SF20">
    <property type="entry name" value="PH DOMAIN-CONTAINING PROTEIN"/>
    <property type="match status" value="1"/>
</dbReference>
<dbReference type="PROSITE" id="PS50234">
    <property type="entry name" value="VWFA"/>
    <property type="match status" value="1"/>
</dbReference>
<dbReference type="VEuPathDB" id="ToxoDB:cyc_01949"/>
<dbReference type="EMBL" id="JROU02001772">
    <property type="protein sequence ID" value="OEH75283.1"/>
    <property type="molecule type" value="Genomic_DNA"/>
</dbReference>
<dbReference type="Pfam" id="PF00092">
    <property type="entry name" value="VWA"/>
    <property type="match status" value="1"/>
</dbReference>
<feature type="domain" description="VWFA" evidence="2">
    <location>
        <begin position="47"/>
        <end position="240"/>
    </location>
</feature>